<evidence type="ECO:0000259" key="3">
    <source>
        <dbReference type="PROSITE" id="PS50021"/>
    </source>
</evidence>
<keyword evidence="1" id="KW-0677">Repeat</keyword>
<keyword evidence="4" id="KW-1185">Reference proteome</keyword>
<dbReference type="OrthoDB" id="18740at2759"/>
<reference evidence="5 6" key="1">
    <citation type="submission" date="2025-04" db="UniProtKB">
        <authorList>
            <consortium name="RefSeq"/>
        </authorList>
    </citation>
    <scope>IDENTIFICATION</scope>
</reference>
<protein>
    <submittedName>
        <fullName evidence="5 6">Filamin-A-like</fullName>
    </submittedName>
</protein>
<dbReference type="OMA" id="QCENSAE"/>
<keyword evidence="2" id="KW-0009">Actin-binding</keyword>
<dbReference type="GO" id="GO:0030036">
    <property type="term" value="P:actin cytoskeleton organization"/>
    <property type="evidence" value="ECO:0007669"/>
    <property type="project" value="InterPro"/>
</dbReference>
<evidence type="ECO:0000313" key="5">
    <source>
        <dbReference type="RefSeq" id="XP_008481696.1"/>
    </source>
</evidence>
<dbReference type="KEGG" id="dci:103518411"/>
<evidence type="ECO:0000313" key="4">
    <source>
        <dbReference type="Proteomes" id="UP000079169"/>
    </source>
</evidence>
<dbReference type="InterPro" id="IPR036872">
    <property type="entry name" value="CH_dom_sf"/>
</dbReference>
<dbReference type="RefSeq" id="XP_008481696.1">
    <property type="nucleotide sequence ID" value="XM_008483474.3"/>
</dbReference>
<sequence length="119" mass="13497">MTSDELRLSQIGMKARSPEGHAAKGMQIKGHEDIWVDIQTHTFKNWVNEHLKSVGLHVEDLAKDLADGTKLCALVEILQKRKLKFWIRKPTNQHQFLENVTCALNAINEDGIKLVNIGE</sequence>
<dbReference type="RefSeq" id="XP_008481697.1">
    <property type="nucleotide sequence ID" value="XM_008483475.2"/>
</dbReference>
<evidence type="ECO:0000313" key="9">
    <source>
        <dbReference type="RefSeq" id="XP_026686012.1"/>
    </source>
</evidence>
<dbReference type="RefSeq" id="XP_026686013.1">
    <property type="nucleotide sequence ID" value="XM_026830212.1"/>
</dbReference>
<evidence type="ECO:0000313" key="8">
    <source>
        <dbReference type="RefSeq" id="XP_026686011.1"/>
    </source>
</evidence>
<dbReference type="PANTHER" id="PTHR38537">
    <property type="entry name" value="JITTERBUG, ISOFORM N"/>
    <property type="match status" value="1"/>
</dbReference>
<dbReference type="Gene3D" id="1.10.418.10">
    <property type="entry name" value="Calponin-like domain"/>
    <property type="match status" value="1"/>
</dbReference>
<accession>A0A1S4EMI2</accession>
<dbReference type="Pfam" id="PF00307">
    <property type="entry name" value="CH"/>
    <property type="match status" value="1"/>
</dbReference>
<evidence type="ECO:0000313" key="10">
    <source>
        <dbReference type="RefSeq" id="XP_026686013.1"/>
    </source>
</evidence>
<gene>
    <name evidence="5 6 7 8 9 10" type="primary">LOC103518411</name>
</gene>
<dbReference type="AlphaFoldDB" id="A0A1S4EMI2"/>
<evidence type="ECO:0000256" key="2">
    <source>
        <dbReference type="ARBA" id="ARBA00023203"/>
    </source>
</evidence>
<feature type="domain" description="Calponin-homology (CH)" evidence="3">
    <location>
        <begin position="37"/>
        <end position="119"/>
    </location>
</feature>
<dbReference type="RefSeq" id="XP_026686011.1">
    <property type="nucleotide sequence ID" value="XM_026830210.1"/>
</dbReference>
<dbReference type="PROSITE" id="PS50021">
    <property type="entry name" value="CH"/>
    <property type="match status" value="1"/>
</dbReference>
<dbReference type="PANTHER" id="PTHR38537:SF13">
    <property type="entry name" value="JITTERBUG, ISOFORM N"/>
    <property type="match status" value="1"/>
</dbReference>
<evidence type="ECO:0000313" key="7">
    <source>
        <dbReference type="RefSeq" id="XP_017303287.1"/>
    </source>
</evidence>
<dbReference type="RefSeq" id="XP_017303287.1">
    <property type="nucleotide sequence ID" value="XM_017447798.2"/>
</dbReference>
<organism evidence="4 7">
    <name type="scientific">Diaphorina citri</name>
    <name type="common">Asian citrus psyllid</name>
    <dbReference type="NCBI Taxonomy" id="121845"/>
    <lineage>
        <taxon>Eukaryota</taxon>
        <taxon>Metazoa</taxon>
        <taxon>Ecdysozoa</taxon>
        <taxon>Arthropoda</taxon>
        <taxon>Hexapoda</taxon>
        <taxon>Insecta</taxon>
        <taxon>Pterygota</taxon>
        <taxon>Neoptera</taxon>
        <taxon>Paraneoptera</taxon>
        <taxon>Hemiptera</taxon>
        <taxon>Sternorrhyncha</taxon>
        <taxon>Psylloidea</taxon>
        <taxon>Psyllidae</taxon>
        <taxon>Diaphorininae</taxon>
        <taxon>Diaphorina</taxon>
    </lineage>
</organism>
<dbReference type="Proteomes" id="UP000079169">
    <property type="component" value="Unplaced"/>
</dbReference>
<dbReference type="RefSeq" id="XP_026686012.1">
    <property type="nucleotide sequence ID" value="XM_026830211.1"/>
</dbReference>
<dbReference type="SUPFAM" id="SSF47576">
    <property type="entry name" value="Calponin-homology domain, CH-domain"/>
    <property type="match status" value="1"/>
</dbReference>
<dbReference type="GO" id="GO:0051015">
    <property type="term" value="F:actin filament binding"/>
    <property type="evidence" value="ECO:0007669"/>
    <property type="project" value="InterPro"/>
</dbReference>
<evidence type="ECO:0000313" key="6">
    <source>
        <dbReference type="RefSeq" id="XP_008481697.1"/>
    </source>
</evidence>
<dbReference type="STRING" id="121845.A0A1S4EMI2"/>
<dbReference type="PROSITE" id="PS00019">
    <property type="entry name" value="ACTININ_1"/>
    <property type="match status" value="1"/>
</dbReference>
<dbReference type="InterPro" id="IPR044801">
    <property type="entry name" value="Filamin"/>
</dbReference>
<dbReference type="GeneID" id="103518411"/>
<evidence type="ECO:0000256" key="1">
    <source>
        <dbReference type="ARBA" id="ARBA00022737"/>
    </source>
</evidence>
<dbReference type="InterPro" id="IPR001589">
    <property type="entry name" value="Actinin_actin-bd_CS"/>
</dbReference>
<name>A0A1S4EMI2_DIACI</name>
<proteinExistence type="predicted"/>
<dbReference type="InterPro" id="IPR001715">
    <property type="entry name" value="CH_dom"/>
</dbReference>
<dbReference type="PaxDb" id="121845-A0A1S4EMI2"/>